<comment type="caution">
    <text evidence="2">The sequence shown here is derived from an EMBL/GenBank/DDBJ whole genome shotgun (WGS) entry which is preliminary data.</text>
</comment>
<organism evidence="2 3">
    <name type="scientific">Kitasatospora cheerisanensis KCTC 2395</name>
    <dbReference type="NCBI Taxonomy" id="1348663"/>
    <lineage>
        <taxon>Bacteria</taxon>
        <taxon>Bacillati</taxon>
        <taxon>Actinomycetota</taxon>
        <taxon>Actinomycetes</taxon>
        <taxon>Kitasatosporales</taxon>
        <taxon>Streptomycetaceae</taxon>
        <taxon>Kitasatospora</taxon>
    </lineage>
</organism>
<evidence type="ECO:0000313" key="3">
    <source>
        <dbReference type="Proteomes" id="UP000027178"/>
    </source>
</evidence>
<protein>
    <submittedName>
        <fullName evidence="2">Uncharacterized protein</fullName>
    </submittedName>
</protein>
<accession>A0A066Z7A5</accession>
<sequence length="41" mass="4015">MVVFLVPAVVCTAVCGEVGAAEPPTAPRAGYGPAVGSAQDR</sequence>
<evidence type="ECO:0000313" key="2">
    <source>
        <dbReference type="EMBL" id="KDN86176.1"/>
    </source>
</evidence>
<reference evidence="2 3" key="1">
    <citation type="submission" date="2014-05" db="EMBL/GenBank/DDBJ databases">
        <title>Draft Genome Sequence of Kitasatospora cheerisanensis KCTC 2395.</title>
        <authorList>
            <person name="Nam D.H."/>
        </authorList>
    </citation>
    <scope>NUCLEOTIDE SEQUENCE [LARGE SCALE GENOMIC DNA]</scope>
    <source>
        <strain evidence="2 3">KCTC 2395</strain>
    </source>
</reference>
<dbReference type="Proteomes" id="UP000027178">
    <property type="component" value="Unassembled WGS sequence"/>
</dbReference>
<proteinExistence type="predicted"/>
<gene>
    <name evidence="2" type="ORF">KCH_19930</name>
</gene>
<dbReference type="HOGENOM" id="CLU_3271421_0_0_11"/>
<dbReference type="AlphaFoldDB" id="A0A066Z7A5"/>
<keyword evidence="3" id="KW-1185">Reference proteome</keyword>
<evidence type="ECO:0000256" key="1">
    <source>
        <dbReference type="SAM" id="MobiDB-lite"/>
    </source>
</evidence>
<dbReference type="EMBL" id="JNBY01000073">
    <property type="protein sequence ID" value="KDN86176.1"/>
    <property type="molecule type" value="Genomic_DNA"/>
</dbReference>
<feature type="region of interest" description="Disordered" evidence="1">
    <location>
        <begin position="21"/>
        <end position="41"/>
    </location>
</feature>
<name>A0A066Z7A5_9ACTN</name>